<dbReference type="OrthoDB" id="9114505at2"/>
<dbReference type="InterPro" id="IPR036388">
    <property type="entry name" value="WH-like_DNA-bd_sf"/>
</dbReference>
<dbReference type="RefSeq" id="WP_091910302.1">
    <property type="nucleotide sequence ID" value="NZ_FNLO01000009.1"/>
</dbReference>
<protein>
    <recommendedName>
        <fullName evidence="3">MarR family transcriptional regulator</fullName>
    </recommendedName>
</protein>
<gene>
    <name evidence="1" type="ORF">SAMN05216551_109142</name>
</gene>
<dbReference type="SUPFAM" id="SSF46785">
    <property type="entry name" value="Winged helix' DNA-binding domain"/>
    <property type="match status" value="1"/>
</dbReference>
<name>A0A1H2PS92_9BURK</name>
<evidence type="ECO:0000313" key="1">
    <source>
        <dbReference type="EMBL" id="SDV49794.1"/>
    </source>
</evidence>
<evidence type="ECO:0008006" key="3">
    <source>
        <dbReference type="Google" id="ProtNLM"/>
    </source>
</evidence>
<sequence>MNRAYTAGLAAPQTAILALLVEVERVAGGCHAWVTVQRLAQWSGMSQSGVRDQLTALTRAGHVDKRAAAGRRAALFRAIPGGKQ</sequence>
<dbReference type="STRING" id="1770053.SAMN05216551_109142"/>
<evidence type="ECO:0000313" key="2">
    <source>
        <dbReference type="Proteomes" id="UP000243719"/>
    </source>
</evidence>
<proteinExistence type="predicted"/>
<dbReference type="EMBL" id="FNLO01000009">
    <property type="protein sequence ID" value="SDV49794.1"/>
    <property type="molecule type" value="Genomic_DNA"/>
</dbReference>
<dbReference type="Proteomes" id="UP000243719">
    <property type="component" value="Unassembled WGS sequence"/>
</dbReference>
<keyword evidence="2" id="KW-1185">Reference proteome</keyword>
<dbReference type="InterPro" id="IPR036390">
    <property type="entry name" value="WH_DNA-bd_sf"/>
</dbReference>
<reference evidence="2" key="1">
    <citation type="submission" date="2016-09" db="EMBL/GenBank/DDBJ databases">
        <authorList>
            <person name="Varghese N."/>
            <person name="Submissions S."/>
        </authorList>
    </citation>
    <scope>NUCLEOTIDE SEQUENCE [LARGE SCALE GENOMIC DNA]</scope>
    <source>
        <strain evidence="2">JS23</strain>
    </source>
</reference>
<organism evidence="1 2">
    <name type="scientific">Chitinasiproducens palmae</name>
    <dbReference type="NCBI Taxonomy" id="1770053"/>
    <lineage>
        <taxon>Bacteria</taxon>
        <taxon>Pseudomonadati</taxon>
        <taxon>Pseudomonadota</taxon>
        <taxon>Betaproteobacteria</taxon>
        <taxon>Burkholderiales</taxon>
        <taxon>Burkholderiaceae</taxon>
        <taxon>Chitinasiproducens</taxon>
    </lineage>
</organism>
<dbReference type="AlphaFoldDB" id="A0A1H2PS92"/>
<accession>A0A1H2PS92</accession>
<dbReference type="Gene3D" id="1.10.10.10">
    <property type="entry name" value="Winged helix-like DNA-binding domain superfamily/Winged helix DNA-binding domain"/>
    <property type="match status" value="1"/>
</dbReference>